<evidence type="ECO:0000256" key="8">
    <source>
        <dbReference type="HAMAP-Rule" id="MF_00193"/>
    </source>
</evidence>
<keyword evidence="13" id="KW-1185">Reference proteome</keyword>
<evidence type="ECO:0000256" key="1">
    <source>
        <dbReference type="ARBA" id="ARBA00005859"/>
    </source>
</evidence>
<keyword evidence="4 8" id="KW-0547">Nucleotide-binding</keyword>
<evidence type="ECO:0000256" key="7">
    <source>
        <dbReference type="ARBA" id="ARBA00023027"/>
    </source>
</evidence>
<evidence type="ECO:0000256" key="9">
    <source>
        <dbReference type="RuleBase" id="RU003811"/>
    </source>
</evidence>
<reference evidence="13" key="1">
    <citation type="journal article" date="2019" name="Int. J. Syst. Evol. Microbiol.">
        <title>The Global Catalogue of Microorganisms (GCM) 10K type strain sequencing project: providing services to taxonomists for standard genome sequencing and annotation.</title>
        <authorList>
            <consortium name="The Broad Institute Genomics Platform"/>
            <consortium name="The Broad Institute Genome Sequencing Center for Infectious Disease"/>
            <person name="Wu L."/>
            <person name="Ma J."/>
        </authorList>
    </citation>
    <scope>NUCLEOTIDE SEQUENCE [LARGE SCALE GENOMIC DNA]</scope>
    <source>
        <strain evidence="13">JCM 17933</strain>
    </source>
</reference>
<accession>A0ABP8QRR1</accession>
<feature type="binding site" evidence="8">
    <location>
        <position position="247"/>
    </location>
    <ligand>
        <name>deamido-NAD(+)</name>
        <dbReference type="ChEBI" id="CHEBI:58437"/>
        <note>ligand shared between two neighboring subunits</note>
    </ligand>
</feature>
<dbReference type="PANTHER" id="PTHR23090:SF7">
    <property type="entry name" value="NH(3)-DEPENDENT NAD(+) SYNTHETASE"/>
    <property type="match status" value="1"/>
</dbReference>
<keyword evidence="7 8" id="KW-0520">NAD</keyword>
<feature type="binding site" evidence="8">
    <location>
        <position position="232"/>
    </location>
    <ligand>
        <name>Mg(2+)</name>
        <dbReference type="ChEBI" id="CHEBI:18420"/>
    </ligand>
</feature>
<name>A0ABP8QRR1_9ACTN</name>
<dbReference type="CDD" id="cd00553">
    <property type="entry name" value="NAD_synthase"/>
    <property type="match status" value="1"/>
</dbReference>
<dbReference type="Gene3D" id="3.40.50.620">
    <property type="entry name" value="HUPs"/>
    <property type="match status" value="1"/>
</dbReference>
<dbReference type="InterPro" id="IPR022926">
    <property type="entry name" value="NH(3)-dep_NAD(+)_synth"/>
</dbReference>
<keyword evidence="2 8" id="KW-0436">Ligase</keyword>
<dbReference type="HAMAP" id="MF_00193">
    <property type="entry name" value="NadE_ammonia_dep"/>
    <property type="match status" value="1"/>
</dbReference>
<dbReference type="NCBIfam" id="NF001979">
    <property type="entry name" value="PRK00768.1"/>
    <property type="match status" value="1"/>
</dbReference>
<evidence type="ECO:0000256" key="3">
    <source>
        <dbReference type="ARBA" id="ARBA00022723"/>
    </source>
</evidence>
<feature type="domain" description="NAD/GMP synthase" evidence="11">
    <location>
        <begin position="86"/>
        <end position="332"/>
    </location>
</feature>
<comment type="function">
    <text evidence="8">Catalyzes the ATP-dependent amidation of deamido-NAD to form NAD. Uses ammonia as a nitrogen source.</text>
</comment>
<dbReference type="EC" id="6.3.1.5" evidence="8 10"/>
<evidence type="ECO:0000259" key="11">
    <source>
        <dbReference type="Pfam" id="PF02540"/>
    </source>
</evidence>
<evidence type="ECO:0000256" key="4">
    <source>
        <dbReference type="ARBA" id="ARBA00022741"/>
    </source>
</evidence>
<comment type="similarity">
    <text evidence="1 8 9">Belongs to the NAD synthetase family.</text>
</comment>
<dbReference type="InterPro" id="IPR022310">
    <property type="entry name" value="NAD/GMP_synthase"/>
</dbReference>
<comment type="caution">
    <text evidence="12">The sequence shown here is derived from an EMBL/GenBank/DDBJ whole genome shotgun (WGS) entry which is preliminary data.</text>
</comment>
<evidence type="ECO:0000256" key="10">
    <source>
        <dbReference type="RuleBase" id="RU003812"/>
    </source>
</evidence>
<comment type="catalytic activity">
    <reaction evidence="8 10">
        <text>deamido-NAD(+) + NH4(+) + ATP = AMP + diphosphate + NAD(+) + H(+)</text>
        <dbReference type="Rhea" id="RHEA:21188"/>
        <dbReference type="ChEBI" id="CHEBI:15378"/>
        <dbReference type="ChEBI" id="CHEBI:28938"/>
        <dbReference type="ChEBI" id="CHEBI:30616"/>
        <dbReference type="ChEBI" id="CHEBI:33019"/>
        <dbReference type="ChEBI" id="CHEBI:57540"/>
        <dbReference type="ChEBI" id="CHEBI:58437"/>
        <dbReference type="ChEBI" id="CHEBI:456215"/>
        <dbReference type="EC" id="6.3.1.5"/>
    </reaction>
</comment>
<dbReference type="EMBL" id="BAABHF010000043">
    <property type="protein sequence ID" value="GAA4509174.1"/>
    <property type="molecule type" value="Genomic_DNA"/>
</dbReference>
<feature type="binding site" description="in other chain" evidence="8">
    <location>
        <position position="207"/>
    </location>
    <ligand>
        <name>deamido-NAD(+)</name>
        <dbReference type="ChEBI" id="CHEBI:58437"/>
        <note>ligand shared between two neighboring subunits</note>
    </ligand>
</feature>
<dbReference type="Proteomes" id="UP001500503">
    <property type="component" value="Unassembled WGS sequence"/>
</dbReference>
<keyword evidence="5 8" id="KW-0067">ATP-binding</keyword>
<organism evidence="12 13">
    <name type="scientific">Actinoallomurus oryzae</name>
    <dbReference type="NCBI Taxonomy" id="502180"/>
    <lineage>
        <taxon>Bacteria</taxon>
        <taxon>Bacillati</taxon>
        <taxon>Actinomycetota</taxon>
        <taxon>Actinomycetes</taxon>
        <taxon>Streptosporangiales</taxon>
        <taxon>Thermomonosporaceae</taxon>
        <taxon>Actinoallomurus</taxon>
    </lineage>
</organism>
<keyword evidence="3 8" id="KW-0479">Metal-binding</keyword>
<feature type="binding site" evidence="8">
    <location>
        <position position="256"/>
    </location>
    <ligand>
        <name>ATP</name>
        <dbReference type="ChEBI" id="CHEBI:30616"/>
    </ligand>
</feature>
<comment type="subunit">
    <text evidence="8">Homodimer.</text>
</comment>
<comment type="pathway">
    <text evidence="8">Cofactor biosynthesis; NAD(+) biosynthesis; NAD(+) from deamido-NAD(+) (ammonia route): step 1/1.</text>
</comment>
<keyword evidence="6 8" id="KW-0460">Magnesium</keyword>
<gene>
    <name evidence="8 12" type="primary">nadE</name>
    <name evidence="12" type="ORF">GCM10023191_070010</name>
</gene>
<feature type="binding site" description="in other chain" evidence="8">
    <location>
        <position position="240"/>
    </location>
    <ligand>
        <name>deamido-NAD(+)</name>
        <dbReference type="ChEBI" id="CHEBI:58437"/>
        <note>ligand shared between two neighboring subunits</note>
    </ligand>
</feature>
<dbReference type="InterPro" id="IPR003694">
    <property type="entry name" value="NAD_synthase"/>
</dbReference>
<evidence type="ECO:0000313" key="12">
    <source>
        <dbReference type="EMBL" id="GAA4509174.1"/>
    </source>
</evidence>
<dbReference type="InterPro" id="IPR014729">
    <property type="entry name" value="Rossmann-like_a/b/a_fold"/>
</dbReference>
<feature type="binding site" evidence="8">
    <location>
        <begin position="108"/>
        <end position="115"/>
    </location>
    <ligand>
        <name>ATP</name>
        <dbReference type="ChEBI" id="CHEBI:30616"/>
    </ligand>
</feature>
<sequence length="345" mass="36945">MVPAAGTTPVSVTRARGENAAGQPSIWSASRAPVTGATATVRVTVVARAPGFLPLPAKYGTWMVNVRERILAELGVKTTIVPKAEIRQRVDFLKEYLRSTSAKGYVLGISGGQDSTLAGKLCQLAAEELRAEGHEATFVAVRLPYGVQADEHDAQIALAFIRPDRSITVNIKPSADAAAAEAALGMRELLGDEPKLRDFVRGNIKARERMVIQYAIAGQLGLLVVGTDHAAEAVAGFFTKYGDGGVDITPLTGLTKRQGAALLQELGAPSSVWEKVPTADLEDDRPALPDEVALGLKYAQIDDYLEGADVTTDVAAKVESLYLKTRHKRALPVTPLDDWWRAHTT</sequence>
<dbReference type="Pfam" id="PF02540">
    <property type="entry name" value="NAD_synthase"/>
    <property type="match status" value="1"/>
</dbReference>
<evidence type="ECO:0000313" key="13">
    <source>
        <dbReference type="Proteomes" id="UP001500503"/>
    </source>
</evidence>
<proteinExistence type="inferred from homology"/>
<evidence type="ECO:0000256" key="2">
    <source>
        <dbReference type="ARBA" id="ARBA00022598"/>
    </source>
</evidence>
<protein>
    <recommendedName>
        <fullName evidence="8 10">NH(3)-dependent NAD(+) synthetase</fullName>
        <ecNumber evidence="8 10">6.3.1.5</ecNumber>
    </recommendedName>
</protein>
<evidence type="ECO:0000256" key="6">
    <source>
        <dbReference type="ARBA" id="ARBA00022842"/>
    </source>
</evidence>
<dbReference type="PANTHER" id="PTHR23090">
    <property type="entry name" value="NH 3 /GLUTAMINE-DEPENDENT NAD + SYNTHETASE"/>
    <property type="match status" value="1"/>
</dbReference>
<dbReference type="SUPFAM" id="SSF52402">
    <property type="entry name" value="Adenine nucleotide alpha hydrolases-like"/>
    <property type="match status" value="1"/>
</dbReference>
<feature type="binding site" evidence="8">
    <location>
        <position position="278"/>
    </location>
    <ligand>
        <name>ATP</name>
        <dbReference type="ChEBI" id="CHEBI:30616"/>
    </ligand>
</feature>
<evidence type="ECO:0000256" key="5">
    <source>
        <dbReference type="ARBA" id="ARBA00022840"/>
    </source>
</evidence>
<feature type="binding site" evidence="8">
    <location>
        <position position="227"/>
    </location>
    <ligand>
        <name>ATP</name>
        <dbReference type="ChEBI" id="CHEBI:30616"/>
    </ligand>
</feature>
<dbReference type="NCBIfam" id="TIGR00552">
    <property type="entry name" value="nadE"/>
    <property type="match status" value="1"/>
</dbReference>
<feature type="binding site" description="in other chain" evidence="8">
    <location>
        <begin position="327"/>
        <end position="328"/>
    </location>
    <ligand>
        <name>deamido-NAD(+)</name>
        <dbReference type="ChEBI" id="CHEBI:58437"/>
        <note>ligand shared between two neighboring subunits</note>
    </ligand>
</feature>
<feature type="binding site" evidence="8">
    <location>
        <position position="114"/>
    </location>
    <ligand>
        <name>Mg(2+)</name>
        <dbReference type="ChEBI" id="CHEBI:18420"/>
    </ligand>
</feature>